<keyword evidence="5" id="KW-1185">Reference proteome</keyword>
<organism evidence="4 5">
    <name type="scientific">Profundibacter amoris</name>
    <dbReference type="NCBI Taxonomy" id="2171755"/>
    <lineage>
        <taxon>Bacteria</taxon>
        <taxon>Pseudomonadati</taxon>
        <taxon>Pseudomonadota</taxon>
        <taxon>Alphaproteobacteria</taxon>
        <taxon>Rhodobacterales</taxon>
        <taxon>Paracoccaceae</taxon>
        <taxon>Profundibacter</taxon>
    </lineage>
</organism>
<evidence type="ECO:0000313" key="5">
    <source>
        <dbReference type="Proteomes" id="UP000261704"/>
    </source>
</evidence>
<dbReference type="Proteomes" id="UP000261704">
    <property type="component" value="Chromosome"/>
</dbReference>
<dbReference type="SUPFAM" id="SSF55729">
    <property type="entry name" value="Acyl-CoA N-acyltransferases (Nat)"/>
    <property type="match status" value="1"/>
</dbReference>
<evidence type="ECO:0000259" key="3">
    <source>
        <dbReference type="PROSITE" id="PS51186"/>
    </source>
</evidence>
<dbReference type="OrthoDB" id="9804026at2"/>
<protein>
    <submittedName>
        <fullName evidence="4">GNAT family N-acetyltransferase</fullName>
    </submittedName>
</protein>
<feature type="domain" description="N-acetyltransferase" evidence="3">
    <location>
        <begin position="1"/>
        <end position="137"/>
    </location>
</feature>
<dbReference type="InterPro" id="IPR050680">
    <property type="entry name" value="YpeA/RimI_acetyltransf"/>
</dbReference>
<dbReference type="Pfam" id="PF00583">
    <property type="entry name" value="Acetyltransf_1"/>
    <property type="match status" value="1"/>
</dbReference>
<dbReference type="AlphaFoldDB" id="A0A347UJV4"/>
<dbReference type="PANTHER" id="PTHR43420">
    <property type="entry name" value="ACETYLTRANSFERASE"/>
    <property type="match status" value="1"/>
</dbReference>
<name>A0A347UJV4_9RHOB</name>
<reference evidence="4 5" key="1">
    <citation type="submission" date="2018-09" db="EMBL/GenBank/DDBJ databases">
        <title>Profundibacter amoris BAR1 gen. nov., sp. nov., a new member of the Roseobacter clade isolated at Lokis Castle Vent Field on the Arctic Mid-Oceanic Ridge.</title>
        <authorList>
            <person name="Le Moine Bauer S."/>
            <person name="Sjoeberg A.G."/>
            <person name="L'Haridon S."/>
            <person name="Stokke R."/>
            <person name="Roalkvam I."/>
            <person name="Steen I.H."/>
            <person name="Dahle H."/>
        </authorList>
    </citation>
    <scope>NUCLEOTIDE SEQUENCE [LARGE SCALE GENOMIC DNA]</scope>
    <source>
        <strain evidence="4 5">BAR1</strain>
    </source>
</reference>
<dbReference type="Gene3D" id="3.40.630.30">
    <property type="match status" value="1"/>
</dbReference>
<accession>A0A347UJV4</accession>
<sequence length="137" mass="14771">MTPDALAALHARCFTMPRPWSAAEFAALLTSKGVFVQSTAAGFALGREIAGESELLTLAVDPALQRQGHGRRLLTAFEAESRKRGATEALLEVAATNTGARNLYESAGYRESGRRALYYTPPQGEKIDAILMCKTLI</sequence>
<gene>
    <name evidence="4" type="ORF">BAR1_15040</name>
</gene>
<dbReference type="EMBL" id="CP032125">
    <property type="protein sequence ID" value="AXX99132.1"/>
    <property type="molecule type" value="Genomic_DNA"/>
</dbReference>
<dbReference type="PROSITE" id="PS51186">
    <property type="entry name" value="GNAT"/>
    <property type="match status" value="1"/>
</dbReference>
<dbReference type="KEGG" id="pamo:BAR1_15040"/>
<evidence type="ECO:0000256" key="1">
    <source>
        <dbReference type="ARBA" id="ARBA00022679"/>
    </source>
</evidence>
<evidence type="ECO:0000313" key="4">
    <source>
        <dbReference type="EMBL" id="AXX99132.1"/>
    </source>
</evidence>
<dbReference type="CDD" id="cd04301">
    <property type="entry name" value="NAT_SF"/>
    <property type="match status" value="1"/>
</dbReference>
<dbReference type="InterPro" id="IPR016181">
    <property type="entry name" value="Acyl_CoA_acyltransferase"/>
</dbReference>
<proteinExistence type="predicted"/>
<dbReference type="RefSeq" id="WP_118943785.1">
    <property type="nucleotide sequence ID" value="NZ_CP032125.1"/>
</dbReference>
<dbReference type="InterPro" id="IPR000182">
    <property type="entry name" value="GNAT_dom"/>
</dbReference>
<dbReference type="GO" id="GO:0016747">
    <property type="term" value="F:acyltransferase activity, transferring groups other than amino-acyl groups"/>
    <property type="evidence" value="ECO:0007669"/>
    <property type="project" value="InterPro"/>
</dbReference>
<keyword evidence="2" id="KW-0012">Acyltransferase</keyword>
<dbReference type="PANTHER" id="PTHR43420:SF44">
    <property type="entry name" value="ACETYLTRANSFERASE YPEA"/>
    <property type="match status" value="1"/>
</dbReference>
<evidence type="ECO:0000256" key="2">
    <source>
        <dbReference type="ARBA" id="ARBA00023315"/>
    </source>
</evidence>
<keyword evidence="1 4" id="KW-0808">Transferase</keyword>